<name>A0AA97L8J7_EUBMA</name>
<dbReference type="PANTHER" id="PTHR10206:SF0">
    <property type="entry name" value="CATHELICIDIN B1-RELATED"/>
    <property type="match status" value="1"/>
</dbReference>
<evidence type="ECO:0000256" key="8">
    <source>
        <dbReference type="ARBA" id="ARBA00023298"/>
    </source>
</evidence>
<evidence type="ECO:0000256" key="2">
    <source>
        <dbReference type="ARBA" id="ARBA00004613"/>
    </source>
</evidence>
<keyword evidence="4" id="KW-0964">Secreted</keyword>
<keyword evidence="8" id="KW-1053">Target membrane</keyword>
<dbReference type="InterPro" id="IPR046350">
    <property type="entry name" value="Cystatin_sf"/>
</dbReference>
<keyword evidence="5" id="KW-1052">Target cell membrane</keyword>
<dbReference type="AlphaFoldDB" id="A0AA97L8J7"/>
<evidence type="ECO:0000256" key="9">
    <source>
        <dbReference type="ARBA" id="ARBA00030320"/>
    </source>
</evidence>
<dbReference type="FunFam" id="3.10.450.10:FF:000003">
    <property type="entry name" value="Cathelicidin antimicrobial peptide"/>
    <property type="match status" value="1"/>
</dbReference>
<gene>
    <name evidence="11" type="primary">LOC129337374</name>
</gene>
<comment type="similarity">
    <text evidence="3">Belongs to the cathelicidin family.</text>
</comment>
<proteinExistence type="inferred from homology"/>
<keyword evidence="7" id="KW-1015">Disulfide bond</keyword>
<evidence type="ECO:0000256" key="3">
    <source>
        <dbReference type="ARBA" id="ARBA00005320"/>
    </source>
</evidence>
<evidence type="ECO:0000313" key="11">
    <source>
        <dbReference type="RefSeq" id="XP_054846950.1"/>
    </source>
</evidence>
<organism evidence="10 11">
    <name type="scientific">Eublepharis macularius</name>
    <name type="common">Leopard gecko</name>
    <name type="synonym">Cyrtodactylus macularius</name>
    <dbReference type="NCBI Taxonomy" id="481883"/>
    <lineage>
        <taxon>Eukaryota</taxon>
        <taxon>Metazoa</taxon>
        <taxon>Chordata</taxon>
        <taxon>Craniata</taxon>
        <taxon>Vertebrata</taxon>
        <taxon>Euteleostomi</taxon>
        <taxon>Lepidosauria</taxon>
        <taxon>Squamata</taxon>
        <taxon>Bifurcata</taxon>
        <taxon>Gekkota</taxon>
        <taxon>Eublepharidae</taxon>
        <taxon>Eublepharinae</taxon>
        <taxon>Eublepharis</taxon>
    </lineage>
</organism>
<dbReference type="InterPro" id="IPR001894">
    <property type="entry name" value="Cathelicidin-like"/>
</dbReference>
<dbReference type="RefSeq" id="XP_054846950.1">
    <property type="nucleotide sequence ID" value="XM_054990975.1"/>
</dbReference>
<evidence type="ECO:0000256" key="6">
    <source>
        <dbReference type="ARBA" id="ARBA00023136"/>
    </source>
</evidence>
<dbReference type="GO" id="GO:0006952">
    <property type="term" value="P:defense response"/>
    <property type="evidence" value="ECO:0007669"/>
    <property type="project" value="InterPro"/>
</dbReference>
<protein>
    <recommendedName>
        <fullName evidence="9">Vipericidin</fullName>
    </recommendedName>
</protein>
<comment type="subcellular location">
    <subcellularLocation>
        <location evidence="2">Secreted</location>
    </subcellularLocation>
    <subcellularLocation>
        <location evidence="1">Target cell membrane</location>
    </subcellularLocation>
</comment>
<reference evidence="11" key="1">
    <citation type="submission" date="2025-08" db="UniProtKB">
        <authorList>
            <consortium name="RefSeq"/>
        </authorList>
    </citation>
    <scope>IDENTIFICATION</scope>
    <source>
        <tissue evidence="11">Blood</tissue>
    </source>
</reference>
<dbReference type="GO" id="GO:0044218">
    <property type="term" value="C:other organism cell membrane"/>
    <property type="evidence" value="ECO:0007669"/>
    <property type="project" value="UniProtKB-KW"/>
</dbReference>
<dbReference type="KEGG" id="emc:129337374"/>
<accession>A0AA97L8J7</accession>
<evidence type="ECO:0000256" key="7">
    <source>
        <dbReference type="ARBA" id="ARBA00023157"/>
    </source>
</evidence>
<dbReference type="Proteomes" id="UP001190640">
    <property type="component" value="Chromosome 11"/>
</dbReference>
<dbReference type="Gene3D" id="3.10.450.10">
    <property type="match status" value="1"/>
</dbReference>
<dbReference type="PANTHER" id="PTHR10206">
    <property type="entry name" value="CATHELICIDIN"/>
    <property type="match status" value="1"/>
</dbReference>
<keyword evidence="6" id="KW-0472">Membrane</keyword>
<sequence length="162" mass="18444">MESRFGRVLLFATALFASTRHAQKRVLGFEEAVSRVVETYNRLEERTSPFRLLKAAAPPEWDAIPQGSQRDLKLTVKETVCDAHQGTPTEECDFKDGGLEKFCSGMYTFEQSSHFIFARCDDAEKELDPNTRGTWEILKKKLIKKFRKGGEKYDSSVAVTIE</sequence>
<dbReference type="SUPFAM" id="SSF54403">
    <property type="entry name" value="Cystatin/monellin"/>
    <property type="match status" value="1"/>
</dbReference>
<evidence type="ECO:0000256" key="1">
    <source>
        <dbReference type="ARBA" id="ARBA00004175"/>
    </source>
</evidence>
<dbReference type="GeneID" id="129337374"/>
<evidence type="ECO:0000313" key="10">
    <source>
        <dbReference type="Proteomes" id="UP001190640"/>
    </source>
</evidence>
<keyword evidence="10" id="KW-1185">Reference proteome</keyword>
<evidence type="ECO:0000256" key="4">
    <source>
        <dbReference type="ARBA" id="ARBA00022525"/>
    </source>
</evidence>
<dbReference type="Pfam" id="PF00666">
    <property type="entry name" value="Cathelicidins"/>
    <property type="match status" value="1"/>
</dbReference>
<evidence type="ECO:0000256" key="5">
    <source>
        <dbReference type="ARBA" id="ARBA00022537"/>
    </source>
</evidence>
<dbReference type="GO" id="GO:0005615">
    <property type="term" value="C:extracellular space"/>
    <property type="evidence" value="ECO:0007669"/>
    <property type="project" value="TreeGrafter"/>
</dbReference>